<reference evidence="2 3" key="1">
    <citation type="journal article" date="2023" name="Genes (Basel)">
        <title>Chromosome-Level Genome Assembly and Circadian Gene Repertoire of the Patagonia Blennie Eleginops maclovinus-The Closest Ancestral Proxy of Antarctic Cryonotothenioids.</title>
        <authorList>
            <person name="Cheng C.C."/>
            <person name="Rivera-Colon A.G."/>
            <person name="Minhas B.F."/>
            <person name="Wilson L."/>
            <person name="Rayamajhi N."/>
            <person name="Vargas-Chacoff L."/>
            <person name="Catchen J.M."/>
        </authorList>
    </citation>
    <scope>NUCLEOTIDE SEQUENCE [LARGE SCALE GENOMIC DNA]</scope>
    <source>
        <strain evidence="2">JMC-PN-2008</strain>
    </source>
</reference>
<sequence>MAERHRALPTWMSKKEEKVKEKEPLKSKRKRKTARAVFYCMNEKELVEAAVSYLTNGACHNSAFPTDQKVEDKEIDTTVKMRKSPAIIKTTVKPVILEEESSDSGEALVSMYVSETDMDITDVETLPYTKSQQHQGPEGHRSGPVQDHSVPVNVELEAEEEEGHSQVLAEAVQEEEEDALRLVREIFFS</sequence>
<evidence type="ECO:0008006" key="4">
    <source>
        <dbReference type="Google" id="ProtNLM"/>
    </source>
</evidence>
<feature type="region of interest" description="Disordered" evidence="1">
    <location>
        <begin position="129"/>
        <end position="164"/>
    </location>
</feature>
<gene>
    <name evidence="2" type="ORF">PBY51_012005</name>
</gene>
<dbReference type="Pfam" id="PF15325">
    <property type="entry name" value="MRI"/>
    <property type="match status" value="1"/>
</dbReference>
<keyword evidence="3" id="KW-1185">Reference proteome</keyword>
<dbReference type="AlphaFoldDB" id="A0AAN7XWL8"/>
<evidence type="ECO:0000313" key="2">
    <source>
        <dbReference type="EMBL" id="KAK5867527.1"/>
    </source>
</evidence>
<dbReference type="InterPro" id="IPR028278">
    <property type="entry name" value="MRI"/>
</dbReference>
<name>A0AAN7XWL8_ELEMC</name>
<reference evidence="2 3" key="2">
    <citation type="journal article" date="2023" name="Mol. Biol. Evol.">
        <title>Genomics of Secondarily Temperate Adaptation in the Only Non-Antarctic Icefish.</title>
        <authorList>
            <person name="Rivera-Colon A.G."/>
            <person name="Rayamajhi N."/>
            <person name="Minhas B.F."/>
            <person name="Madrigal G."/>
            <person name="Bilyk K.T."/>
            <person name="Yoon V."/>
            <person name="Hune M."/>
            <person name="Gregory S."/>
            <person name="Cheng C.H.C."/>
            <person name="Catchen J.M."/>
        </authorList>
    </citation>
    <scope>NUCLEOTIDE SEQUENCE [LARGE SCALE GENOMIC DNA]</scope>
    <source>
        <strain evidence="2">JMC-PN-2008</strain>
    </source>
</reference>
<dbReference type="Proteomes" id="UP001346869">
    <property type="component" value="Unassembled WGS sequence"/>
</dbReference>
<proteinExistence type="predicted"/>
<feature type="region of interest" description="Disordered" evidence="1">
    <location>
        <begin position="1"/>
        <end position="29"/>
    </location>
</feature>
<evidence type="ECO:0000256" key="1">
    <source>
        <dbReference type="SAM" id="MobiDB-lite"/>
    </source>
</evidence>
<evidence type="ECO:0000313" key="3">
    <source>
        <dbReference type="Proteomes" id="UP001346869"/>
    </source>
</evidence>
<organism evidence="2 3">
    <name type="scientific">Eleginops maclovinus</name>
    <name type="common">Patagonian blennie</name>
    <name type="synonym">Eleginus maclovinus</name>
    <dbReference type="NCBI Taxonomy" id="56733"/>
    <lineage>
        <taxon>Eukaryota</taxon>
        <taxon>Metazoa</taxon>
        <taxon>Chordata</taxon>
        <taxon>Craniata</taxon>
        <taxon>Vertebrata</taxon>
        <taxon>Euteleostomi</taxon>
        <taxon>Actinopterygii</taxon>
        <taxon>Neopterygii</taxon>
        <taxon>Teleostei</taxon>
        <taxon>Neoteleostei</taxon>
        <taxon>Acanthomorphata</taxon>
        <taxon>Eupercaria</taxon>
        <taxon>Perciformes</taxon>
        <taxon>Notothenioidei</taxon>
        <taxon>Eleginopidae</taxon>
        <taxon>Eleginops</taxon>
    </lineage>
</organism>
<dbReference type="EMBL" id="JAUZQC010000008">
    <property type="protein sequence ID" value="KAK5867527.1"/>
    <property type="molecule type" value="Genomic_DNA"/>
</dbReference>
<feature type="compositionally biased region" description="Basic and acidic residues" evidence="1">
    <location>
        <begin position="13"/>
        <end position="26"/>
    </location>
</feature>
<accession>A0AAN7XWL8</accession>
<comment type="caution">
    <text evidence="2">The sequence shown here is derived from an EMBL/GenBank/DDBJ whole genome shotgun (WGS) entry which is preliminary data.</text>
</comment>
<protein>
    <recommendedName>
        <fullName evidence="4">Modulator of retrovirus infection homolog</fullName>
    </recommendedName>
</protein>